<keyword evidence="2" id="KW-0238">DNA-binding</keyword>
<comment type="caution">
    <text evidence="5">The sequence shown here is derived from an EMBL/GenBank/DDBJ whole genome shotgun (WGS) entry which is preliminary data.</text>
</comment>
<dbReference type="GO" id="GO:0003700">
    <property type="term" value="F:DNA-binding transcription factor activity"/>
    <property type="evidence" value="ECO:0007669"/>
    <property type="project" value="InterPro"/>
</dbReference>
<keyword evidence="1" id="KW-0805">Transcription regulation</keyword>
<dbReference type="GO" id="GO:0043565">
    <property type="term" value="F:sequence-specific DNA binding"/>
    <property type="evidence" value="ECO:0007669"/>
    <property type="project" value="InterPro"/>
</dbReference>
<accession>S2L5K9</accession>
<feature type="domain" description="HTH araC/xylS-type" evidence="4">
    <location>
        <begin position="226"/>
        <end position="326"/>
    </location>
</feature>
<dbReference type="Gene3D" id="1.10.10.60">
    <property type="entry name" value="Homeodomain-like"/>
    <property type="match status" value="1"/>
</dbReference>
<dbReference type="RefSeq" id="WP_016415916.1">
    <property type="nucleotide sequence ID" value="NZ_AUAB01000013.1"/>
</dbReference>
<dbReference type="EMBL" id="ASTJ01000022">
    <property type="protein sequence ID" value="EPC02994.1"/>
    <property type="molecule type" value="Genomic_DNA"/>
</dbReference>
<keyword evidence="3" id="KW-0804">Transcription</keyword>
<evidence type="ECO:0000256" key="2">
    <source>
        <dbReference type="ARBA" id="ARBA00023125"/>
    </source>
</evidence>
<dbReference type="InterPro" id="IPR018060">
    <property type="entry name" value="HTH_AraC"/>
</dbReference>
<dbReference type="PATRIC" id="fig|1121939.11.peg.1417"/>
<dbReference type="eggNOG" id="COG4977">
    <property type="taxonomic scope" value="Bacteria"/>
</dbReference>
<reference evidence="5 6" key="1">
    <citation type="journal article" date="2013" name="Genome Announc.">
        <title>Draft genome sequence of the moderately halophilic gammaproteobacterium Halomonas anticariensis FP35.</title>
        <authorList>
            <person name="Tahrioui A."/>
            <person name="Quesada E."/>
            <person name="Llamas I."/>
        </authorList>
    </citation>
    <scope>NUCLEOTIDE SEQUENCE [LARGE SCALE GENOMIC DNA]</scope>
    <source>
        <strain evidence="6">DSM 16096 / CECT 5854 / LMG 22089 / FP35</strain>
    </source>
</reference>
<dbReference type="PANTHER" id="PTHR46796">
    <property type="entry name" value="HTH-TYPE TRANSCRIPTIONAL ACTIVATOR RHAS-RELATED"/>
    <property type="match status" value="1"/>
</dbReference>
<evidence type="ECO:0000259" key="4">
    <source>
        <dbReference type="PROSITE" id="PS01124"/>
    </source>
</evidence>
<dbReference type="Proteomes" id="UP000014463">
    <property type="component" value="Unassembled WGS sequence"/>
</dbReference>
<evidence type="ECO:0000256" key="1">
    <source>
        <dbReference type="ARBA" id="ARBA00023015"/>
    </source>
</evidence>
<dbReference type="InterPro" id="IPR009057">
    <property type="entry name" value="Homeodomain-like_sf"/>
</dbReference>
<protein>
    <recommendedName>
        <fullName evidence="4">HTH araC/xylS-type domain-containing protein</fullName>
    </recommendedName>
</protein>
<dbReference type="InterPro" id="IPR050204">
    <property type="entry name" value="AraC_XylS_family_regulators"/>
</dbReference>
<evidence type="ECO:0000313" key="6">
    <source>
        <dbReference type="Proteomes" id="UP000014463"/>
    </source>
</evidence>
<dbReference type="SMART" id="SM00342">
    <property type="entry name" value="HTH_ARAC"/>
    <property type="match status" value="1"/>
</dbReference>
<organism evidence="5 6">
    <name type="scientific">Litchfieldella anticariensis (strain DSM 16096 / CECT 5854 / CIP 108499 / LMG 22089 / FP35)</name>
    <name type="common">Halomonas anticariensis</name>
    <dbReference type="NCBI Taxonomy" id="1121939"/>
    <lineage>
        <taxon>Bacteria</taxon>
        <taxon>Pseudomonadati</taxon>
        <taxon>Pseudomonadota</taxon>
        <taxon>Gammaproteobacteria</taxon>
        <taxon>Oceanospirillales</taxon>
        <taxon>Halomonadaceae</taxon>
        <taxon>Litchfieldella</taxon>
    </lineage>
</organism>
<name>S2L5K9_LITA3</name>
<dbReference type="AlphaFoldDB" id="S2L5K9"/>
<dbReference type="Pfam" id="PF12833">
    <property type="entry name" value="HTH_18"/>
    <property type="match status" value="1"/>
</dbReference>
<dbReference type="PROSITE" id="PS01124">
    <property type="entry name" value="HTH_ARAC_FAMILY_2"/>
    <property type="match status" value="1"/>
</dbReference>
<sequence length="332" mass="37069">MQENQLFFTPPAQSGKGFDDFQARCGAIFEPFRMCPERRRTDFQWCTNVKTGHGLSLVRIQCNSGWSLTQDGDRRGFSVFIPRVGGYEATLDKRQVEVAPGKILLAPIQQVRHIKLYSNDMRPGIALTFDDTTVTKVLSSLSNDKVVDCRDVMPVLESSSQVGTTLREMAQLVEAGTFASQALQKSPKAAALLTEAALTFIFENVPHRGIERIQRQAPLVAPRHVRAAVDYMHAHLHQSLTMADIAAAVGVSVRSLQAAFRRFYDTTPMNYLRRLRLEAVHQELASPENRLPVSEVALKWGFVHLGRFAAQYRAAYGVYPSATATKAHLMLH</sequence>
<evidence type="ECO:0000256" key="3">
    <source>
        <dbReference type="ARBA" id="ARBA00023163"/>
    </source>
</evidence>
<dbReference type="STRING" id="1121939.L861_22040"/>
<evidence type="ECO:0000313" key="5">
    <source>
        <dbReference type="EMBL" id="EPC02994.1"/>
    </source>
</evidence>
<keyword evidence="6" id="KW-1185">Reference proteome</keyword>
<dbReference type="PANTHER" id="PTHR46796:SF12">
    <property type="entry name" value="HTH-TYPE DNA-BINDING TRANSCRIPTIONAL ACTIVATOR EUTR"/>
    <property type="match status" value="1"/>
</dbReference>
<gene>
    <name evidence="5" type="ORF">L861_22040</name>
</gene>
<dbReference type="OrthoDB" id="6003540at2"/>
<dbReference type="SUPFAM" id="SSF46689">
    <property type="entry name" value="Homeodomain-like"/>
    <property type="match status" value="1"/>
</dbReference>
<proteinExistence type="predicted"/>